<reference evidence="4" key="1">
    <citation type="journal article" date="2017" name="Nat. Microbiol.">
        <title>Global analysis of biosynthetic gene clusters reveals vast potential of secondary metabolite production in Penicillium species.</title>
        <authorList>
            <person name="Nielsen J.C."/>
            <person name="Grijseels S."/>
            <person name="Prigent S."/>
            <person name="Ji B."/>
            <person name="Dainat J."/>
            <person name="Nielsen K.F."/>
            <person name="Frisvad J.C."/>
            <person name="Workman M."/>
            <person name="Nielsen J."/>
        </authorList>
    </citation>
    <scope>NUCLEOTIDE SEQUENCE [LARGE SCALE GENOMIC DNA]</scope>
    <source>
        <strain evidence="4">IBT 4502</strain>
    </source>
</reference>
<feature type="compositionally biased region" description="Basic and acidic residues" evidence="1">
    <location>
        <begin position="82"/>
        <end position="93"/>
    </location>
</feature>
<dbReference type="OrthoDB" id="4365092at2759"/>
<proteinExistence type="predicted"/>
<organism evidence="3 4">
    <name type="scientific">Penicillium polonicum</name>
    <dbReference type="NCBI Taxonomy" id="60169"/>
    <lineage>
        <taxon>Eukaryota</taxon>
        <taxon>Fungi</taxon>
        <taxon>Dikarya</taxon>
        <taxon>Ascomycota</taxon>
        <taxon>Pezizomycotina</taxon>
        <taxon>Eurotiomycetes</taxon>
        <taxon>Eurotiomycetidae</taxon>
        <taxon>Eurotiales</taxon>
        <taxon>Aspergillaceae</taxon>
        <taxon>Penicillium</taxon>
    </lineage>
</organism>
<dbReference type="EMBL" id="MDYM01000007">
    <property type="protein sequence ID" value="OQD64526.1"/>
    <property type="molecule type" value="Genomic_DNA"/>
</dbReference>
<dbReference type="AlphaFoldDB" id="A0A1V6NJB3"/>
<accession>A0A1V6NJB3</accession>
<dbReference type="Proteomes" id="UP000191408">
    <property type="component" value="Unassembled WGS sequence"/>
</dbReference>
<protein>
    <recommendedName>
        <fullName evidence="2">Myb-like DNA-binding domain-containing protein</fullName>
    </recommendedName>
</protein>
<dbReference type="Pfam" id="PF22980">
    <property type="entry name" value="Myb_DNA-bind_8"/>
    <property type="match status" value="1"/>
</dbReference>
<feature type="domain" description="Myb-like DNA-binding" evidence="2">
    <location>
        <begin position="28"/>
        <end position="69"/>
    </location>
</feature>
<name>A0A1V6NJB3_PENPO</name>
<sequence>MAPVTVPPKAKADEPSKKKIKLNVKATDEEFLLTLLDKVKVDHDTASKTLGISKAACRMRFIRLQQKHGFKTKGKGTPRRQRAPDANKEATDEKEPEDTEEAIEN</sequence>
<evidence type="ECO:0000259" key="2">
    <source>
        <dbReference type="Pfam" id="PF22980"/>
    </source>
</evidence>
<feature type="region of interest" description="Disordered" evidence="1">
    <location>
        <begin position="66"/>
        <end position="105"/>
    </location>
</feature>
<evidence type="ECO:0000313" key="4">
    <source>
        <dbReference type="Proteomes" id="UP000191408"/>
    </source>
</evidence>
<gene>
    <name evidence="3" type="ORF">PENPOL_c007G01356</name>
</gene>
<feature type="compositionally biased region" description="Basic residues" evidence="1">
    <location>
        <begin position="66"/>
        <end position="81"/>
    </location>
</feature>
<feature type="compositionally biased region" description="Acidic residues" evidence="1">
    <location>
        <begin position="94"/>
        <end position="105"/>
    </location>
</feature>
<evidence type="ECO:0000256" key="1">
    <source>
        <dbReference type="SAM" id="MobiDB-lite"/>
    </source>
</evidence>
<evidence type="ECO:0000313" key="3">
    <source>
        <dbReference type="EMBL" id="OQD64526.1"/>
    </source>
</evidence>
<keyword evidence="4" id="KW-1185">Reference proteome</keyword>
<comment type="caution">
    <text evidence="3">The sequence shown here is derived from an EMBL/GenBank/DDBJ whole genome shotgun (WGS) entry which is preliminary data.</text>
</comment>
<dbReference type="InterPro" id="IPR054505">
    <property type="entry name" value="Myb_DNA-bind_8"/>
</dbReference>